<evidence type="ECO:0000256" key="1">
    <source>
        <dbReference type="SAM" id="MobiDB-lite"/>
    </source>
</evidence>
<feature type="chain" id="PRO_5012218104" description="Extensin-like C-terminal domain-containing protein" evidence="2">
    <location>
        <begin position="21"/>
        <end position="314"/>
    </location>
</feature>
<organism evidence="4 5">
    <name type="scientific">Notoacmeibacter marinus</name>
    <dbReference type="NCBI Taxonomy" id="1876515"/>
    <lineage>
        <taxon>Bacteria</taxon>
        <taxon>Pseudomonadati</taxon>
        <taxon>Pseudomonadota</taxon>
        <taxon>Alphaproteobacteria</taxon>
        <taxon>Hyphomicrobiales</taxon>
        <taxon>Notoacmeibacteraceae</taxon>
        <taxon>Notoacmeibacter</taxon>
    </lineage>
</organism>
<accession>A0A231UXG5</accession>
<evidence type="ECO:0000313" key="5">
    <source>
        <dbReference type="Proteomes" id="UP000215405"/>
    </source>
</evidence>
<comment type="caution">
    <text evidence="4">The sequence shown here is derived from an EMBL/GenBank/DDBJ whole genome shotgun (WGS) entry which is preliminary data.</text>
</comment>
<feature type="domain" description="Extensin-like C-terminal" evidence="3">
    <location>
        <begin position="137"/>
        <end position="314"/>
    </location>
</feature>
<protein>
    <recommendedName>
        <fullName evidence="3">Extensin-like C-terminal domain-containing protein</fullName>
    </recommendedName>
</protein>
<feature type="compositionally biased region" description="Basic and acidic residues" evidence="1">
    <location>
        <begin position="68"/>
        <end position="85"/>
    </location>
</feature>
<name>A0A231UXG5_9HYPH</name>
<sequence length="314" mass="33432">MKLLRALALGSCLMVAGAMAHPLVGFAQEGTQAGDIDPPLPESRPTDGDDTTDETDGRADADNAAASDKPDDKAKPPLPRSRPDDAPDNDAEEDSAPPKDDSESEDGPADDAKNDAAAPAPPVETVPEGMSAVEVTRCEKDLKALGATFEVLDPIAGKNGCGVARPYNVSEIDGIKIRPRTQMTCDVALALARWVRGVVQPSAAALGPDVRLSEITHASTYVCRRRNNRPTGKLSEHAKGQAIDIIRFAFEGHKPLPIIPRAGKGTMQEAFQRTVQAGGCLHFTTVLGPGSDDYHDDHLHFDVIKRSSGYRLCQ</sequence>
<feature type="region of interest" description="Disordered" evidence="1">
    <location>
        <begin position="30"/>
        <end position="129"/>
    </location>
</feature>
<dbReference type="Pfam" id="PF06904">
    <property type="entry name" value="Extensin-like_C"/>
    <property type="match status" value="1"/>
</dbReference>
<evidence type="ECO:0000256" key="2">
    <source>
        <dbReference type="SAM" id="SignalP"/>
    </source>
</evidence>
<evidence type="ECO:0000313" key="4">
    <source>
        <dbReference type="EMBL" id="OXT00580.1"/>
    </source>
</evidence>
<keyword evidence="2" id="KW-0732">Signal</keyword>
<dbReference type="EMBL" id="NBYO01000002">
    <property type="protein sequence ID" value="OXT00580.1"/>
    <property type="molecule type" value="Genomic_DNA"/>
</dbReference>
<evidence type="ECO:0000259" key="3">
    <source>
        <dbReference type="Pfam" id="PF06904"/>
    </source>
</evidence>
<dbReference type="Proteomes" id="UP000215405">
    <property type="component" value="Unassembled WGS sequence"/>
</dbReference>
<feature type="signal peptide" evidence="2">
    <location>
        <begin position="1"/>
        <end position="20"/>
    </location>
</feature>
<dbReference type="RefSeq" id="WP_094077406.1">
    <property type="nucleotide sequence ID" value="NZ_NBYO01000002.1"/>
</dbReference>
<dbReference type="InterPro" id="IPR009683">
    <property type="entry name" value="Extensin-like_C"/>
</dbReference>
<keyword evidence="5" id="KW-1185">Reference proteome</keyword>
<reference evidence="5" key="1">
    <citation type="journal article" date="2017" name="Int. J. Syst. Evol. Microbiol.">
        <title>Notoacmeibacter marinus gen. nov., sp. nov., isolated from the gut of a limpet and proposal of Notoacmeibacteraceae fam. nov. in the order Rhizobiales of the class Alphaproteobacteria.</title>
        <authorList>
            <person name="Huang Z."/>
            <person name="Guo F."/>
            <person name="Lai Q."/>
        </authorList>
    </citation>
    <scope>NUCLEOTIDE SEQUENCE [LARGE SCALE GENOMIC DNA]</scope>
    <source>
        <strain evidence="5">XMTR2A4</strain>
    </source>
</reference>
<feature type="compositionally biased region" description="Acidic residues" evidence="1">
    <location>
        <begin position="86"/>
        <end position="95"/>
    </location>
</feature>
<proteinExistence type="predicted"/>
<gene>
    <name evidence="4" type="ORF">B7H23_10780</name>
</gene>
<dbReference type="AlphaFoldDB" id="A0A231UXG5"/>